<dbReference type="Proteomes" id="UP001054902">
    <property type="component" value="Unassembled WGS sequence"/>
</dbReference>
<gene>
    <name evidence="3" type="ORF">CTEN210_03781</name>
</gene>
<sequence length="976" mass="111186">MAEFHRPIGPHADESEILYIMSLMKNSDFWMEQQEHHEERKPIMITADDIKRYLLSRHGISISIEQIQTIILDGREELSVISMLALLFIPTFAKLAASEEDVQSLETVCPHIIPHVLKTILHDVTGSEEPQLLTEDLVREILLKYNESAPDDLVHDMFLAAKGWQRDGNSLFDEETFLKALSNDITAYSVDREINGNTNFADVFGKNQCIDACLQDSVQSEIDESEVNLGRESIKRIETGRGFDFSAGTYYCKQQMLSLFCFFFFSYMGFIYPSLQILISTSVDTCPEYSFNSSWTQNNEPFRCSIWNSIVEWLLLFSAIVVSGFLAIFFGSVGYSIDDTQNLKTLHFKRWCNIVLLIFLIFLPHFFIGFDRSSNIALFLQVLATFFGCWVLFLRLVTELNERFGFIDPTSKFGTFGLAAFHESELKKATAFKVKRMQMNAMKMYSSIDDKSVIKAYYGQILSNYASRADETEEAGGLKWGWKLFMSDDIFTKEGLWISARFLAVNFATMILSTFILFAGIMITKYVSTTWIPHENLETEVLDQVQWAFSTLAETNIVKGATNSVMNTILNFVEKLFAFLSDANILRLDCIALNSYVLRQCQEASNVTLSDFACNLFVDKDRICNLLDNLYRPELSVENSDVSSRLAQGSIFNTTVLGDRILTTISEAASDNLTSQVNKLYPKEKYMVIAPVIVATIIAFMASCMLTATVLPGVMRTIIKLRCGIIPTFKDPTFLYNMHYFTISVTYITGMIFWGNLAASILCGLFIATIVFLCLWQVTIALVAKLLALVIGALIIIIVRWLVSRTCRVKLYSGFYRLKPYHSNLLDLLNTCLNFGISILTVVSRILKILGLSFLYVGRFDTPLFANGVSVFSGFGLYFDLDQYYEILVADILMVESHRHNYIETIGAMWLMKLKHRNEFIGLAGNKWREIFVIALMPWFHKYSSGKDLQLTTEQTSKKRLRKRDSNDDSMISFDE</sequence>
<organism evidence="3 4">
    <name type="scientific">Chaetoceros tenuissimus</name>
    <dbReference type="NCBI Taxonomy" id="426638"/>
    <lineage>
        <taxon>Eukaryota</taxon>
        <taxon>Sar</taxon>
        <taxon>Stramenopiles</taxon>
        <taxon>Ochrophyta</taxon>
        <taxon>Bacillariophyta</taxon>
        <taxon>Coscinodiscophyceae</taxon>
        <taxon>Chaetocerotophycidae</taxon>
        <taxon>Chaetocerotales</taxon>
        <taxon>Chaetocerotaceae</taxon>
        <taxon>Chaetoceros</taxon>
    </lineage>
</organism>
<evidence type="ECO:0000256" key="1">
    <source>
        <dbReference type="SAM" id="MobiDB-lite"/>
    </source>
</evidence>
<keyword evidence="4" id="KW-1185">Reference proteome</keyword>
<feature type="transmembrane region" description="Helical" evidence="2">
    <location>
        <begin position="310"/>
        <end position="330"/>
    </location>
</feature>
<feature type="transmembrane region" description="Helical" evidence="2">
    <location>
        <begin position="734"/>
        <end position="753"/>
    </location>
</feature>
<feature type="transmembrane region" description="Helical" evidence="2">
    <location>
        <begin position="502"/>
        <end position="523"/>
    </location>
</feature>
<evidence type="ECO:0000313" key="4">
    <source>
        <dbReference type="Proteomes" id="UP001054902"/>
    </source>
</evidence>
<feature type="transmembrane region" description="Helical" evidence="2">
    <location>
        <begin position="688"/>
        <end position="714"/>
    </location>
</feature>
<keyword evidence="2" id="KW-0472">Membrane</keyword>
<protein>
    <submittedName>
        <fullName evidence="3">Uncharacterized protein</fullName>
    </submittedName>
</protein>
<keyword evidence="2" id="KW-0812">Transmembrane</keyword>
<feature type="transmembrane region" description="Helical" evidence="2">
    <location>
        <begin position="351"/>
        <end position="370"/>
    </location>
</feature>
<feature type="transmembrane region" description="Helical" evidence="2">
    <location>
        <begin position="376"/>
        <end position="397"/>
    </location>
</feature>
<feature type="transmembrane region" description="Helical" evidence="2">
    <location>
        <begin position="759"/>
        <end position="776"/>
    </location>
</feature>
<feature type="transmembrane region" description="Helical" evidence="2">
    <location>
        <begin position="835"/>
        <end position="857"/>
    </location>
</feature>
<evidence type="ECO:0000313" key="3">
    <source>
        <dbReference type="EMBL" id="GFH47306.1"/>
    </source>
</evidence>
<reference evidence="3 4" key="1">
    <citation type="journal article" date="2021" name="Sci. Rep.">
        <title>The genome of the diatom Chaetoceros tenuissimus carries an ancient integrated fragment of an extant virus.</title>
        <authorList>
            <person name="Hongo Y."/>
            <person name="Kimura K."/>
            <person name="Takaki Y."/>
            <person name="Yoshida Y."/>
            <person name="Baba S."/>
            <person name="Kobayashi G."/>
            <person name="Nagasaki K."/>
            <person name="Hano T."/>
            <person name="Tomaru Y."/>
        </authorList>
    </citation>
    <scope>NUCLEOTIDE SEQUENCE [LARGE SCALE GENOMIC DNA]</scope>
    <source>
        <strain evidence="3 4">NIES-3715</strain>
    </source>
</reference>
<feature type="transmembrane region" description="Helical" evidence="2">
    <location>
        <begin position="783"/>
        <end position="803"/>
    </location>
</feature>
<keyword evidence="2" id="KW-1133">Transmembrane helix</keyword>
<feature type="transmembrane region" description="Helical" evidence="2">
    <location>
        <begin position="256"/>
        <end position="275"/>
    </location>
</feature>
<evidence type="ECO:0000256" key="2">
    <source>
        <dbReference type="SAM" id="Phobius"/>
    </source>
</evidence>
<feature type="region of interest" description="Disordered" evidence="1">
    <location>
        <begin position="954"/>
        <end position="976"/>
    </location>
</feature>
<comment type="caution">
    <text evidence="3">The sequence shown here is derived from an EMBL/GenBank/DDBJ whole genome shotgun (WGS) entry which is preliminary data.</text>
</comment>
<accession>A0AAD3CK01</accession>
<proteinExistence type="predicted"/>
<name>A0AAD3CK01_9STRA</name>
<dbReference type="AlphaFoldDB" id="A0AAD3CK01"/>
<dbReference type="EMBL" id="BLLK01000022">
    <property type="protein sequence ID" value="GFH47306.1"/>
    <property type="molecule type" value="Genomic_DNA"/>
</dbReference>